<dbReference type="Proteomes" id="UP000460257">
    <property type="component" value="Unassembled WGS sequence"/>
</dbReference>
<sequence>MTDIFFIEKDSGAACDILKYEQLMHPYRHERDSWEYRAASALIFKAFEAYGIEAAEYREAESGRPYIASGRADFSVSHSGNTACVAITDTPGISIGIDIEEKSRARRRDVTGLSRRFFSEEEAFAVEGSEDRTDEFLRLWTMKEAMMKARRVPLYKTLRSSSDSHFYIENDVYTACVEFYSLQR</sequence>
<dbReference type="SUPFAM" id="SSF56214">
    <property type="entry name" value="4'-phosphopantetheinyl transferase"/>
    <property type="match status" value="2"/>
</dbReference>
<evidence type="ECO:0000256" key="1">
    <source>
        <dbReference type="ARBA" id="ARBA00010990"/>
    </source>
</evidence>
<dbReference type="AlphaFoldDB" id="A0A6N7IWT7"/>
<dbReference type="InterPro" id="IPR008278">
    <property type="entry name" value="4-PPantetheinyl_Trfase_dom"/>
</dbReference>
<accession>A0A6N7IWT7</accession>
<name>A0A6N7IWT7_9FIRM</name>
<organism evidence="4 5">
    <name type="scientific">Candidatus Weimeria bifida</name>
    <dbReference type="NCBI Taxonomy" id="2599074"/>
    <lineage>
        <taxon>Bacteria</taxon>
        <taxon>Bacillati</taxon>
        <taxon>Bacillota</taxon>
        <taxon>Clostridia</taxon>
        <taxon>Lachnospirales</taxon>
        <taxon>Lachnospiraceae</taxon>
        <taxon>Candidatus Weimeria</taxon>
    </lineage>
</organism>
<evidence type="ECO:0000313" key="5">
    <source>
        <dbReference type="Proteomes" id="UP000460257"/>
    </source>
</evidence>
<evidence type="ECO:0000256" key="2">
    <source>
        <dbReference type="ARBA" id="ARBA00022679"/>
    </source>
</evidence>
<keyword evidence="2 4" id="KW-0808">Transferase</keyword>
<reference evidence="4" key="1">
    <citation type="journal article" date="2020" name="Appl. Environ. Microbiol.">
        <title>Medium-Chain Fatty Acid Synthesis by 'Candidatus Weimeria bifida' gen. nov., sp. nov., and 'Candidatus Pseudoramibacter fermentans' sp. nov.</title>
        <authorList>
            <person name="Scarborough M.J."/>
            <person name="Myers K.S."/>
            <person name="Donohue T.J."/>
            <person name="Noguera D.R."/>
        </authorList>
    </citation>
    <scope>NUCLEOTIDE SEQUENCE</scope>
    <source>
        <strain evidence="4">LCO1.1</strain>
    </source>
</reference>
<dbReference type="Gene3D" id="3.90.470.20">
    <property type="entry name" value="4'-phosphopantetheinyl transferase domain"/>
    <property type="match status" value="1"/>
</dbReference>
<dbReference type="PANTHER" id="PTHR12215:SF10">
    <property type="entry name" value="L-AMINOADIPATE-SEMIALDEHYDE DEHYDROGENASE-PHOSPHOPANTETHEINYL TRANSFERASE"/>
    <property type="match status" value="1"/>
</dbReference>
<dbReference type="Pfam" id="PF01648">
    <property type="entry name" value="ACPS"/>
    <property type="match status" value="1"/>
</dbReference>
<dbReference type="GO" id="GO:0019878">
    <property type="term" value="P:lysine biosynthetic process via aminoadipic acid"/>
    <property type="evidence" value="ECO:0007669"/>
    <property type="project" value="TreeGrafter"/>
</dbReference>
<protein>
    <submittedName>
        <fullName evidence="4">4'-phosphopantetheinyl transferase superfamily protein</fullName>
    </submittedName>
</protein>
<proteinExistence type="inferred from homology"/>
<dbReference type="GO" id="GO:0000287">
    <property type="term" value="F:magnesium ion binding"/>
    <property type="evidence" value="ECO:0007669"/>
    <property type="project" value="InterPro"/>
</dbReference>
<dbReference type="InterPro" id="IPR037143">
    <property type="entry name" value="4-PPantetheinyl_Trfase_dom_sf"/>
</dbReference>
<dbReference type="InterPro" id="IPR050559">
    <property type="entry name" value="P-Pant_transferase_sf"/>
</dbReference>
<dbReference type="GO" id="GO:0005829">
    <property type="term" value="C:cytosol"/>
    <property type="evidence" value="ECO:0007669"/>
    <property type="project" value="TreeGrafter"/>
</dbReference>
<evidence type="ECO:0000259" key="3">
    <source>
        <dbReference type="Pfam" id="PF01648"/>
    </source>
</evidence>
<keyword evidence="5" id="KW-1185">Reference proteome</keyword>
<evidence type="ECO:0000313" key="4">
    <source>
        <dbReference type="EMBL" id="MQN00774.1"/>
    </source>
</evidence>
<comment type="caution">
    <text evidence="4">The sequence shown here is derived from an EMBL/GenBank/DDBJ whole genome shotgun (WGS) entry which is preliminary data.</text>
</comment>
<comment type="similarity">
    <text evidence="1">Belongs to the P-Pant transferase superfamily. Gsp/Sfp/HetI/AcpT family.</text>
</comment>
<dbReference type="GO" id="GO:0008897">
    <property type="term" value="F:holo-[acyl-carrier-protein] synthase activity"/>
    <property type="evidence" value="ECO:0007669"/>
    <property type="project" value="InterPro"/>
</dbReference>
<feature type="domain" description="4'-phosphopantetheinyl transferase" evidence="3">
    <location>
        <begin position="94"/>
        <end position="159"/>
    </location>
</feature>
<dbReference type="EMBL" id="VOGC01000002">
    <property type="protein sequence ID" value="MQN00774.1"/>
    <property type="molecule type" value="Genomic_DNA"/>
</dbReference>
<gene>
    <name evidence="4" type="ORF">FRC54_02110</name>
</gene>
<dbReference type="PANTHER" id="PTHR12215">
    <property type="entry name" value="PHOSPHOPANTETHEINE TRANSFERASE"/>
    <property type="match status" value="1"/>
</dbReference>